<sequence>MRYEQIQYFRIYLLNNGIFKGMGYGLPGESVLRLSTECAETAYSPPATRRHLSIQDPLNLKLSPSLGKICEPSMADNSSMMAVSEPILEATLPNVSSSMEPLLKNIGTPALPLETSAAET</sequence>
<dbReference type="AlphaFoldDB" id="A0AAJ7DZ55"/>
<accession>A0AAJ7DZ55</accession>
<dbReference type="GeneID" id="105365313"/>
<evidence type="ECO:0000313" key="1">
    <source>
        <dbReference type="Proteomes" id="UP000695007"/>
    </source>
</evidence>
<keyword evidence="1" id="KW-1185">Reference proteome</keyword>
<dbReference type="KEGG" id="csol:105365313"/>
<evidence type="ECO:0000313" key="2">
    <source>
        <dbReference type="RefSeq" id="XP_011501751.1"/>
    </source>
</evidence>
<proteinExistence type="predicted"/>
<organism evidence="1 2">
    <name type="scientific">Ceratosolen solmsi marchali</name>
    <dbReference type="NCBI Taxonomy" id="326594"/>
    <lineage>
        <taxon>Eukaryota</taxon>
        <taxon>Metazoa</taxon>
        <taxon>Ecdysozoa</taxon>
        <taxon>Arthropoda</taxon>
        <taxon>Hexapoda</taxon>
        <taxon>Insecta</taxon>
        <taxon>Pterygota</taxon>
        <taxon>Neoptera</taxon>
        <taxon>Endopterygota</taxon>
        <taxon>Hymenoptera</taxon>
        <taxon>Apocrita</taxon>
        <taxon>Proctotrupomorpha</taxon>
        <taxon>Chalcidoidea</taxon>
        <taxon>Agaonidae</taxon>
        <taxon>Agaoninae</taxon>
        <taxon>Ceratosolen</taxon>
    </lineage>
</organism>
<name>A0AAJ7DZ55_9HYME</name>
<dbReference type="RefSeq" id="XP_011501751.1">
    <property type="nucleotide sequence ID" value="XM_011503449.1"/>
</dbReference>
<dbReference type="Proteomes" id="UP000695007">
    <property type="component" value="Unplaced"/>
</dbReference>
<gene>
    <name evidence="2" type="primary">LOC105365313</name>
</gene>
<reference evidence="2" key="1">
    <citation type="submission" date="2025-08" db="UniProtKB">
        <authorList>
            <consortium name="RefSeq"/>
        </authorList>
    </citation>
    <scope>IDENTIFICATION</scope>
</reference>
<protein>
    <submittedName>
        <fullName evidence="2">Uncharacterized protein LOC105365313</fullName>
    </submittedName>
</protein>